<accession>A0ABT5TX44</accession>
<sequence>MVGRPRQTARRGVLLLGAAALVVAGCTGADVPDEPQEGPGPLTCRTATETENAAEQVEAVLDTVQVDTTWAGHHVDQALLTDGADQYVGYYDADRELTVAHRTLGSAEWTYQRLGSRTGWDSHNYITLATDRDGHLHVAGNMHNDPLRYWRTTTPGDVSTLQRVENMVGPDLESAVTYPAFLEMADGTLAFRYREGGSGDGMDVFTRYDEDDRSWTGLLDTPLLDGEGERNAYATRPELGPDGDYHLAWVWRDSPTASATHTVSYARSPDLQHWETSTGEPLTLPITLETGDVVDPVEPGGGVINNNVQVGTDPDGEPVVAYHRYDDEGNTQVYVARPDDSESGWQNTQVTDWTGAWDFDRPGSLEFEVELFWAPETTEDGNLRLDVTCQDELHTVVIDSDSLAPLAETVTLHPEPAEVSRLRSDYQHPAAEGEAGTQMQVNLNDDSGGAGSLHERPLRLDPTADQRSLLRWESLGENQDRPRETWPDPQPLEVVVLGTEEACRDGGWRTFTGFTSEDQCVSDVRREGTIEGGP</sequence>
<evidence type="ECO:0000313" key="4">
    <source>
        <dbReference type="Proteomes" id="UP001165561"/>
    </source>
</evidence>
<dbReference type="Proteomes" id="UP001165561">
    <property type="component" value="Unassembled WGS sequence"/>
</dbReference>
<gene>
    <name evidence="3" type="ORF">PU560_09145</name>
</gene>
<dbReference type="PROSITE" id="PS51257">
    <property type="entry name" value="PROKAR_LIPOPROTEIN"/>
    <property type="match status" value="1"/>
</dbReference>
<dbReference type="Gene3D" id="2.115.10.20">
    <property type="entry name" value="Glycosyl hydrolase domain, family 43"/>
    <property type="match status" value="1"/>
</dbReference>
<keyword evidence="4" id="KW-1185">Reference proteome</keyword>
<evidence type="ECO:0000313" key="3">
    <source>
        <dbReference type="EMBL" id="MDD9206627.1"/>
    </source>
</evidence>
<dbReference type="Pfam" id="PF15892">
    <property type="entry name" value="BNR_4"/>
    <property type="match status" value="1"/>
</dbReference>
<protein>
    <submittedName>
        <fullName evidence="3">BNR repeat-containing protein</fullName>
    </submittedName>
</protein>
<dbReference type="EMBL" id="JARACI010000937">
    <property type="protein sequence ID" value="MDD9206627.1"/>
    <property type="molecule type" value="Genomic_DNA"/>
</dbReference>
<dbReference type="SUPFAM" id="SSF82171">
    <property type="entry name" value="DPP6 N-terminal domain-like"/>
    <property type="match status" value="1"/>
</dbReference>
<dbReference type="InterPro" id="IPR023296">
    <property type="entry name" value="Glyco_hydro_beta-prop_sf"/>
</dbReference>
<feature type="region of interest" description="Disordered" evidence="1">
    <location>
        <begin position="428"/>
        <end position="467"/>
    </location>
</feature>
<proteinExistence type="predicted"/>
<keyword evidence="2" id="KW-0732">Signal</keyword>
<feature type="signal peptide" evidence="2">
    <location>
        <begin position="1"/>
        <end position="29"/>
    </location>
</feature>
<comment type="caution">
    <text evidence="3">The sequence shown here is derived from an EMBL/GenBank/DDBJ whole genome shotgun (WGS) entry which is preliminary data.</text>
</comment>
<organism evidence="3 4">
    <name type="scientific">Georgenia halotolerans</name>
    <dbReference type="NCBI Taxonomy" id="3028317"/>
    <lineage>
        <taxon>Bacteria</taxon>
        <taxon>Bacillati</taxon>
        <taxon>Actinomycetota</taxon>
        <taxon>Actinomycetes</taxon>
        <taxon>Micrococcales</taxon>
        <taxon>Bogoriellaceae</taxon>
        <taxon>Georgenia</taxon>
    </lineage>
</organism>
<evidence type="ECO:0000256" key="2">
    <source>
        <dbReference type="SAM" id="SignalP"/>
    </source>
</evidence>
<evidence type="ECO:0000256" key="1">
    <source>
        <dbReference type="SAM" id="MobiDB-lite"/>
    </source>
</evidence>
<feature type="chain" id="PRO_5045407607" evidence="2">
    <location>
        <begin position="30"/>
        <end position="534"/>
    </location>
</feature>
<reference evidence="3" key="1">
    <citation type="submission" date="2023-02" db="EMBL/GenBank/DDBJ databases">
        <title>Georgenia sp.10Sc9-8, isolated from a soil sample collected from the Taklamakan desert.</title>
        <authorList>
            <person name="Liu S."/>
        </authorList>
    </citation>
    <scope>NUCLEOTIDE SEQUENCE</scope>
    <source>
        <strain evidence="3">10Sc9-8</strain>
    </source>
</reference>
<feature type="compositionally biased region" description="Basic and acidic residues" evidence="1">
    <location>
        <begin position="453"/>
        <end position="467"/>
    </location>
</feature>
<name>A0ABT5TX44_9MICO</name>